<dbReference type="Gene3D" id="3.30.430.20">
    <property type="entry name" value="Gnk2 domain, C-X8-C-X2-C motif"/>
    <property type="match status" value="1"/>
</dbReference>
<gene>
    <name evidence="4" type="ORF">RJ639_045045</name>
</gene>
<dbReference type="InterPro" id="IPR038408">
    <property type="entry name" value="GNK2_sf"/>
</dbReference>
<reference evidence="4" key="1">
    <citation type="submission" date="2022-12" db="EMBL/GenBank/DDBJ databases">
        <title>Draft genome assemblies for two species of Escallonia (Escalloniales).</title>
        <authorList>
            <person name="Chanderbali A."/>
            <person name="Dervinis C."/>
            <person name="Anghel I."/>
            <person name="Soltis D."/>
            <person name="Soltis P."/>
            <person name="Zapata F."/>
        </authorList>
    </citation>
    <scope>NUCLEOTIDE SEQUENCE</scope>
    <source>
        <strain evidence="4">UCBG64.0493</strain>
        <tissue evidence="4">Leaf</tissue>
    </source>
</reference>
<proteinExistence type="predicted"/>
<dbReference type="Pfam" id="PF01657">
    <property type="entry name" value="Stress-antifung"/>
    <property type="match status" value="1"/>
</dbReference>
<sequence length="269" mass="29341">SLTTPQPNFAYYRCSVSGNYTTNCTYAANLKTTFLPSPMAPTSTLTASSMLPSDKNRTKFTLPESVEEIRQSPATPSASTTLVKPSPMHLLGLGFCCLSWSDTNATNPAQFDDVLGNLLFDLRERATPGTVRKYAADVDKANYTSFVTIYGLEQCTPDLSEMDCGTCLDMARNDIAFSASGKVGAFAVSYNCALRFETYQLFQPTADAPLPPLRSTPAPLALQSPPPLSADTILRARLVSYLHCFNKGNKAVDQKVRLTATIWGRRTDF</sequence>
<protein>
    <recommendedName>
        <fullName evidence="3">Gnk2-homologous domain-containing protein</fullName>
    </recommendedName>
</protein>
<name>A0AA88WDH8_9ASTE</name>
<dbReference type="PROSITE" id="PS51473">
    <property type="entry name" value="GNK2"/>
    <property type="match status" value="1"/>
</dbReference>
<keyword evidence="1" id="KW-0732">Signal</keyword>
<evidence type="ECO:0000313" key="4">
    <source>
        <dbReference type="EMBL" id="KAK3024828.1"/>
    </source>
</evidence>
<feature type="domain" description="Gnk2-homologous" evidence="3">
    <location>
        <begin position="93"/>
        <end position="201"/>
    </location>
</feature>
<dbReference type="PANTHER" id="PTHR32099">
    <property type="entry name" value="CYSTEINE-RICH REPEAT SECRETORY PROTEIN"/>
    <property type="match status" value="1"/>
</dbReference>
<dbReference type="EMBL" id="JAVXUP010000579">
    <property type="protein sequence ID" value="KAK3024828.1"/>
    <property type="molecule type" value="Genomic_DNA"/>
</dbReference>
<dbReference type="PANTHER" id="PTHR32099:SF51">
    <property type="entry name" value="CYSTEINE-RICH RECEPTOR-LIKE PROTEIN KINASE 25 ISOFORM X1"/>
    <property type="match status" value="1"/>
</dbReference>
<comment type="caution">
    <text evidence="4">The sequence shown here is derived from an EMBL/GenBank/DDBJ whole genome shotgun (WGS) entry which is preliminary data.</text>
</comment>
<evidence type="ECO:0000313" key="5">
    <source>
        <dbReference type="Proteomes" id="UP001188597"/>
    </source>
</evidence>
<accession>A0AA88WDH8</accession>
<dbReference type="Proteomes" id="UP001188597">
    <property type="component" value="Unassembled WGS sequence"/>
</dbReference>
<organism evidence="4 5">
    <name type="scientific">Escallonia herrerae</name>
    <dbReference type="NCBI Taxonomy" id="1293975"/>
    <lineage>
        <taxon>Eukaryota</taxon>
        <taxon>Viridiplantae</taxon>
        <taxon>Streptophyta</taxon>
        <taxon>Embryophyta</taxon>
        <taxon>Tracheophyta</taxon>
        <taxon>Spermatophyta</taxon>
        <taxon>Magnoliopsida</taxon>
        <taxon>eudicotyledons</taxon>
        <taxon>Gunneridae</taxon>
        <taxon>Pentapetalae</taxon>
        <taxon>asterids</taxon>
        <taxon>campanulids</taxon>
        <taxon>Escalloniales</taxon>
        <taxon>Escalloniaceae</taxon>
        <taxon>Escallonia</taxon>
    </lineage>
</organism>
<feature type="non-terminal residue" evidence="4">
    <location>
        <position position="1"/>
    </location>
</feature>
<dbReference type="AlphaFoldDB" id="A0AA88WDH8"/>
<dbReference type="CDD" id="cd23509">
    <property type="entry name" value="Gnk2-like"/>
    <property type="match status" value="1"/>
</dbReference>
<evidence type="ECO:0000256" key="1">
    <source>
        <dbReference type="ARBA" id="ARBA00022729"/>
    </source>
</evidence>
<evidence type="ECO:0000256" key="2">
    <source>
        <dbReference type="ARBA" id="ARBA00022737"/>
    </source>
</evidence>
<keyword evidence="5" id="KW-1185">Reference proteome</keyword>
<keyword evidence="2" id="KW-0677">Repeat</keyword>
<dbReference type="InterPro" id="IPR002902">
    <property type="entry name" value="GNK2"/>
</dbReference>
<evidence type="ECO:0000259" key="3">
    <source>
        <dbReference type="PROSITE" id="PS51473"/>
    </source>
</evidence>